<evidence type="ECO:0000256" key="2">
    <source>
        <dbReference type="ARBA" id="ARBA00022833"/>
    </source>
</evidence>
<dbReference type="AlphaFoldDB" id="A0A3P9CWQ6"/>
<name>A0A3P9CWQ6_9CICH</name>
<dbReference type="Pfam" id="PF00412">
    <property type="entry name" value="LIM"/>
    <property type="match status" value="1"/>
</dbReference>
<dbReference type="Proteomes" id="UP000265160">
    <property type="component" value="LG9"/>
</dbReference>
<dbReference type="FunFam" id="2.10.110.10:FF:000002">
    <property type="entry name" value="LIM domain and actin-binding 1"/>
    <property type="match status" value="1"/>
</dbReference>
<proteinExistence type="predicted"/>
<dbReference type="PROSITE" id="PS50023">
    <property type="entry name" value="LIM_DOMAIN_2"/>
    <property type="match status" value="1"/>
</dbReference>
<dbReference type="GO" id="GO:0046872">
    <property type="term" value="F:metal ion binding"/>
    <property type="evidence" value="ECO:0007669"/>
    <property type="project" value="UniProtKB-KW"/>
</dbReference>
<keyword evidence="8" id="KW-1185">Reference proteome</keyword>
<reference evidence="7" key="2">
    <citation type="submission" date="2025-08" db="UniProtKB">
        <authorList>
            <consortium name="Ensembl"/>
        </authorList>
    </citation>
    <scope>IDENTIFICATION</scope>
</reference>
<feature type="transmembrane region" description="Helical" evidence="5">
    <location>
        <begin position="12"/>
        <end position="29"/>
    </location>
</feature>
<dbReference type="SMART" id="SM00132">
    <property type="entry name" value="LIM"/>
    <property type="match status" value="1"/>
</dbReference>
<keyword evidence="1 4" id="KW-0479">Metal-binding</keyword>
<feature type="domain" description="LIM zinc-binding" evidence="6">
    <location>
        <begin position="82"/>
        <end position="142"/>
    </location>
</feature>
<feature type="transmembrane region" description="Helical" evidence="5">
    <location>
        <begin position="35"/>
        <end position="54"/>
    </location>
</feature>
<organism evidence="7 8">
    <name type="scientific">Maylandia zebra</name>
    <name type="common">zebra mbuna</name>
    <dbReference type="NCBI Taxonomy" id="106582"/>
    <lineage>
        <taxon>Eukaryota</taxon>
        <taxon>Metazoa</taxon>
        <taxon>Chordata</taxon>
        <taxon>Craniata</taxon>
        <taxon>Vertebrata</taxon>
        <taxon>Euteleostomi</taxon>
        <taxon>Actinopterygii</taxon>
        <taxon>Neopterygii</taxon>
        <taxon>Teleostei</taxon>
        <taxon>Neoteleostei</taxon>
        <taxon>Acanthomorphata</taxon>
        <taxon>Ovalentaria</taxon>
        <taxon>Cichlomorphae</taxon>
        <taxon>Cichliformes</taxon>
        <taxon>Cichlidae</taxon>
        <taxon>African cichlids</taxon>
        <taxon>Pseudocrenilabrinae</taxon>
        <taxon>Haplochromini</taxon>
        <taxon>Maylandia</taxon>
        <taxon>Maylandia zebra complex</taxon>
    </lineage>
</organism>
<keyword evidence="2 4" id="KW-0862">Zinc</keyword>
<dbReference type="Gene3D" id="2.10.110.10">
    <property type="entry name" value="Cysteine Rich Protein"/>
    <property type="match status" value="1"/>
</dbReference>
<evidence type="ECO:0000256" key="5">
    <source>
        <dbReference type="SAM" id="Phobius"/>
    </source>
</evidence>
<dbReference type="SUPFAM" id="SSF57716">
    <property type="entry name" value="Glucocorticoid receptor-like (DNA-binding domain)"/>
    <property type="match status" value="2"/>
</dbReference>
<evidence type="ECO:0000313" key="8">
    <source>
        <dbReference type="Proteomes" id="UP000265160"/>
    </source>
</evidence>
<evidence type="ECO:0000313" key="7">
    <source>
        <dbReference type="Ensembl" id="ENSMZEP00005026251.1"/>
    </source>
</evidence>
<dbReference type="Ensembl" id="ENSMZET00005027097.1">
    <property type="protein sequence ID" value="ENSMZEP00005026251.1"/>
    <property type="gene ID" value="ENSMZEG00005019576.1"/>
</dbReference>
<keyword evidence="5" id="KW-0472">Membrane</keyword>
<evidence type="ECO:0000256" key="3">
    <source>
        <dbReference type="ARBA" id="ARBA00023038"/>
    </source>
</evidence>
<reference evidence="7" key="3">
    <citation type="submission" date="2025-09" db="UniProtKB">
        <authorList>
            <consortium name="Ensembl"/>
        </authorList>
    </citation>
    <scope>IDENTIFICATION</scope>
</reference>
<evidence type="ECO:0000256" key="4">
    <source>
        <dbReference type="PROSITE-ProRule" id="PRU00125"/>
    </source>
</evidence>
<reference evidence="7 8" key="1">
    <citation type="journal article" date="2014" name="Nature">
        <title>The genomic substrate for adaptive radiation in African cichlid fish.</title>
        <authorList>
            <person name="Brawand D."/>
            <person name="Wagner C.E."/>
            <person name="Li Y.I."/>
            <person name="Malinsky M."/>
            <person name="Keller I."/>
            <person name="Fan S."/>
            <person name="Simakov O."/>
            <person name="Ng A.Y."/>
            <person name="Lim Z.W."/>
            <person name="Bezault E."/>
            <person name="Turner-Maier J."/>
            <person name="Johnson J."/>
            <person name="Alcazar R."/>
            <person name="Noh H.J."/>
            <person name="Russell P."/>
            <person name="Aken B."/>
            <person name="Alfoldi J."/>
            <person name="Amemiya C."/>
            <person name="Azzouzi N."/>
            <person name="Baroiller J.F."/>
            <person name="Barloy-Hubler F."/>
            <person name="Berlin A."/>
            <person name="Bloomquist R."/>
            <person name="Carleton K.L."/>
            <person name="Conte M.A."/>
            <person name="D'Cotta H."/>
            <person name="Eshel O."/>
            <person name="Gaffney L."/>
            <person name="Galibert F."/>
            <person name="Gante H.F."/>
            <person name="Gnerre S."/>
            <person name="Greuter L."/>
            <person name="Guyon R."/>
            <person name="Haddad N.S."/>
            <person name="Haerty W."/>
            <person name="Harris R.M."/>
            <person name="Hofmann H.A."/>
            <person name="Hourlier T."/>
            <person name="Hulata G."/>
            <person name="Jaffe D.B."/>
            <person name="Lara M."/>
            <person name="Lee A.P."/>
            <person name="MacCallum I."/>
            <person name="Mwaiko S."/>
            <person name="Nikaido M."/>
            <person name="Nishihara H."/>
            <person name="Ozouf-Costaz C."/>
            <person name="Penman D.J."/>
            <person name="Przybylski D."/>
            <person name="Rakotomanga M."/>
            <person name="Renn S.C.P."/>
            <person name="Ribeiro F.J."/>
            <person name="Ron M."/>
            <person name="Salzburger W."/>
            <person name="Sanchez-Pulido L."/>
            <person name="Santos M.E."/>
            <person name="Searle S."/>
            <person name="Sharpe T."/>
            <person name="Swofford R."/>
            <person name="Tan F.J."/>
            <person name="Williams L."/>
            <person name="Young S."/>
            <person name="Yin S."/>
            <person name="Okada N."/>
            <person name="Kocher T.D."/>
            <person name="Miska E.A."/>
            <person name="Lander E.S."/>
            <person name="Venkatesh B."/>
            <person name="Fernald R.D."/>
            <person name="Meyer A."/>
            <person name="Ponting C.P."/>
            <person name="Streelman J.T."/>
            <person name="Lindblad-Toh K."/>
            <person name="Seehausen O."/>
            <person name="Di Palma F."/>
        </authorList>
    </citation>
    <scope>NUCLEOTIDE SEQUENCE</scope>
</reference>
<accession>A0A3P9CWQ6</accession>
<evidence type="ECO:0000256" key="1">
    <source>
        <dbReference type="ARBA" id="ARBA00022723"/>
    </source>
</evidence>
<dbReference type="InterPro" id="IPR001781">
    <property type="entry name" value="Znf_LIM"/>
</dbReference>
<keyword evidence="5" id="KW-0812">Transmembrane</keyword>
<dbReference type="PROSITE" id="PS00478">
    <property type="entry name" value="LIM_DOMAIN_1"/>
    <property type="match status" value="1"/>
</dbReference>
<keyword evidence="3 4" id="KW-0440">LIM domain</keyword>
<keyword evidence="5" id="KW-1133">Transmembrane helix</keyword>
<sequence length="174" mass="21051">MTVYEKRSIIRLKVWVFAFVSILILKTVFDLHYNQNIYLIFTSHFTVVYYKCFWFKKNKKKKTFPLRSVLFFFLQFQPASREMCSACLKPVYQMEKITADKYFFHKACFCCKHCKKKLSMYSYAPLNGEFYCIFHYQQLFRRKGNYDEGFGHAQHKDRWLLKNAADLVHDESEA</sequence>
<evidence type="ECO:0000259" key="6">
    <source>
        <dbReference type="PROSITE" id="PS50023"/>
    </source>
</evidence>
<protein>
    <submittedName>
        <fullName evidence="7">LIM domain containing 2</fullName>
    </submittedName>
</protein>
<dbReference type="PANTHER" id="PTHR24206">
    <property type="entry name" value="OS06G0237300 PROTEIN"/>
    <property type="match status" value="1"/>
</dbReference>
<dbReference type="GeneTree" id="ENSGT00940000158377"/>